<dbReference type="GeneID" id="55011173"/>
<gene>
    <name evidence="1" type="primary">82</name>
    <name evidence="1" type="ORF">SEA_SONALI_82</name>
</gene>
<name>A0A411CQJ7_9CAUD</name>
<evidence type="ECO:0000313" key="1">
    <source>
        <dbReference type="EMBL" id="QAY16194.1"/>
    </source>
</evidence>
<keyword evidence="2" id="KW-1185">Reference proteome</keyword>
<proteinExistence type="predicted"/>
<dbReference type="EMBL" id="MK411746">
    <property type="protein sequence ID" value="QAY16194.1"/>
    <property type="molecule type" value="Genomic_DNA"/>
</dbReference>
<organism evidence="1 2">
    <name type="scientific">Arthrobacter phage Sonali</name>
    <dbReference type="NCBI Taxonomy" id="2510495"/>
    <lineage>
        <taxon>Viruses</taxon>
        <taxon>Duplodnaviria</taxon>
        <taxon>Heunggongvirae</taxon>
        <taxon>Uroviricota</taxon>
        <taxon>Caudoviricetes</taxon>
        <taxon>Sonalivirus</taxon>
        <taxon>Sonalivirus sonali</taxon>
    </lineage>
</organism>
<dbReference type="Proteomes" id="UP000289206">
    <property type="component" value="Segment"/>
</dbReference>
<accession>A0A411CQJ7</accession>
<sequence length="161" mass="17950">MTRYIAHVHRPGWTRRQDWTEGPGIIHRDLVYGQAITGHPFAEAILEEMPLTAQEDDWIRWTLATFIAPGGKITEAWKLPLVPVRQLIHTIEGTYSDIPGAHDFTVEQLSQALQERMAAIHGEEFAARAAENITWTITHPPYPGGHTKLRGAVEVSTLGAA</sequence>
<reference evidence="1 2" key="1">
    <citation type="submission" date="2019-01" db="EMBL/GenBank/DDBJ databases">
        <authorList>
            <person name="Adair T.L."/>
            <person name="Lucas L.G."/>
            <person name="Young A.M."/>
            <person name="Antrich S.C."/>
            <person name="Baird A.G."/>
            <person name="Dunn E.L."/>
            <person name="Fernandes B.I."/>
            <person name="Fraley E.G."/>
            <person name="Ghanem A.X."/>
            <person name="Gilbert M.G."/>
            <person name="Morris T.B."/>
            <person name="Nortch B.D."/>
            <person name="Overcash M.E."/>
            <person name="Pavleszek K.E."/>
            <person name="Pellegrini L.I.O."/>
            <person name="Pham L.T."/>
            <person name="Rule L.S."/>
            <person name="Schultz E.M."/>
            <person name="Smith J."/>
            <person name="Thong B.J."/>
            <person name="Turner H.A."/>
            <person name="Walker G."/>
            <person name="Whitaker Z.J."/>
            <person name="Wilsey R.N."/>
            <person name="Yanney R.L."/>
            <person name="Klyczek K."/>
            <person name="Garlena R.A."/>
            <person name="Russell D.A."/>
            <person name="Pope W.H."/>
            <person name="Jacobs-Sera D."/>
            <person name="Hatfull G.F."/>
        </authorList>
    </citation>
    <scope>NUCLEOTIDE SEQUENCE [LARGE SCALE GENOMIC DNA]</scope>
</reference>
<evidence type="ECO:0000313" key="2">
    <source>
        <dbReference type="Proteomes" id="UP000289206"/>
    </source>
</evidence>
<dbReference type="KEGG" id="vg:55011173"/>
<protein>
    <submittedName>
        <fullName evidence="1">Uncharacterized protein</fullName>
    </submittedName>
</protein>
<dbReference type="RefSeq" id="YP_009819755.1">
    <property type="nucleotide sequence ID" value="NC_048152.1"/>
</dbReference>